<evidence type="ECO:0000313" key="9">
    <source>
        <dbReference type="Ensembl" id="ENSAMXP00005056132.1"/>
    </source>
</evidence>
<dbReference type="InterPro" id="IPR013783">
    <property type="entry name" value="Ig-like_fold"/>
</dbReference>
<dbReference type="GO" id="GO:0005737">
    <property type="term" value="C:cytoplasm"/>
    <property type="evidence" value="ECO:0007669"/>
    <property type="project" value="UniProtKB-SubCell"/>
</dbReference>
<keyword evidence="5" id="KW-1015">Disulfide bond</keyword>
<feature type="domain" description="Fibronectin type-III" evidence="8">
    <location>
        <begin position="101"/>
        <end position="199"/>
    </location>
</feature>
<keyword evidence="2" id="KW-0963">Cytoplasm</keyword>
<comment type="subcellular location">
    <subcellularLocation>
        <location evidence="1">Cytoplasm</location>
    </subcellularLocation>
</comment>
<keyword evidence="3" id="KW-0597">Phosphoprotein</keyword>
<evidence type="ECO:0000256" key="6">
    <source>
        <dbReference type="ARBA" id="ARBA00023319"/>
    </source>
</evidence>
<dbReference type="FunFam" id="2.60.40.10:FF:000464">
    <property type="entry name" value="Putative obscurin-like protein 1"/>
    <property type="match status" value="1"/>
</dbReference>
<accession>A0A8B9LVS5</accession>
<dbReference type="PROSITE" id="PS50835">
    <property type="entry name" value="IG_LIKE"/>
    <property type="match status" value="2"/>
</dbReference>
<dbReference type="SUPFAM" id="SSF49265">
    <property type="entry name" value="Fibronectin type III"/>
    <property type="match status" value="1"/>
</dbReference>
<evidence type="ECO:0000259" key="7">
    <source>
        <dbReference type="PROSITE" id="PS50835"/>
    </source>
</evidence>
<dbReference type="AlphaFoldDB" id="A0A8B9LVS5"/>
<evidence type="ECO:0000256" key="2">
    <source>
        <dbReference type="ARBA" id="ARBA00022490"/>
    </source>
</evidence>
<dbReference type="InterPro" id="IPR036179">
    <property type="entry name" value="Ig-like_dom_sf"/>
</dbReference>
<dbReference type="Pfam" id="PF07679">
    <property type="entry name" value="I-set"/>
    <property type="match status" value="3"/>
</dbReference>
<keyword evidence="6" id="KW-0393">Immunoglobulin domain</keyword>
<keyword evidence="4" id="KW-0677">Repeat</keyword>
<dbReference type="Proteomes" id="UP000694621">
    <property type="component" value="Unplaced"/>
</dbReference>
<dbReference type="SMART" id="SM00409">
    <property type="entry name" value="IG"/>
    <property type="match status" value="5"/>
</dbReference>
<proteinExistence type="predicted"/>
<dbReference type="SUPFAM" id="SSF48726">
    <property type="entry name" value="Immunoglobulin"/>
    <property type="match status" value="5"/>
</dbReference>
<dbReference type="PANTHER" id="PTHR35971">
    <property type="entry name" value="SI:DKEY-31G6.6"/>
    <property type="match status" value="1"/>
</dbReference>
<feature type="domain" description="Ig-like" evidence="7">
    <location>
        <begin position="432"/>
        <end position="537"/>
    </location>
</feature>
<dbReference type="CDD" id="cd00063">
    <property type="entry name" value="FN3"/>
    <property type="match status" value="1"/>
</dbReference>
<dbReference type="Ensembl" id="ENSAMXT00005060661.1">
    <property type="protein sequence ID" value="ENSAMXP00005056132.1"/>
    <property type="gene ID" value="ENSAMXG00005024938.1"/>
</dbReference>
<dbReference type="InterPro" id="IPR003961">
    <property type="entry name" value="FN3_dom"/>
</dbReference>
<evidence type="ECO:0000256" key="3">
    <source>
        <dbReference type="ARBA" id="ARBA00022553"/>
    </source>
</evidence>
<dbReference type="InterPro" id="IPR052385">
    <property type="entry name" value="Obscurin/Obscurin-like_Reg"/>
</dbReference>
<evidence type="ECO:0000259" key="8">
    <source>
        <dbReference type="PROSITE" id="PS50853"/>
    </source>
</evidence>
<organism evidence="9 10">
    <name type="scientific">Astyanax mexicanus</name>
    <name type="common">Blind cave fish</name>
    <name type="synonym">Astyanax fasciatus mexicanus</name>
    <dbReference type="NCBI Taxonomy" id="7994"/>
    <lineage>
        <taxon>Eukaryota</taxon>
        <taxon>Metazoa</taxon>
        <taxon>Chordata</taxon>
        <taxon>Craniata</taxon>
        <taxon>Vertebrata</taxon>
        <taxon>Euteleostomi</taxon>
        <taxon>Actinopterygii</taxon>
        <taxon>Neopterygii</taxon>
        <taxon>Teleostei</taxon>
        <taxon>Ostariophysi</taxon>
        <taxon>Characiformes</taxon>
        <taxon>Characoidei</taxon>
        <taxon>Acestrorhamphidae</taxon>
        <taxon>Acestrorhamphinae</taxon>
        <taxon>Astyanax</taxon>
    </lineage>
</organism>
<dbReference type="FunFam" id="2.60.40.10:FF:001752">
    <property type="entry name" value="obscurin-like isoform X3"/>
    <property type="match status" value="1"/>
</dbReference>
<dbReference type="CDD" id="cd00096">
    <property type="entry name" value="Ig"/>
    <property type="match status" value="1"/>
</dbReference>
<evidence type="ECO:0000256" key="1">
    <source>
        <dbReference type="ARBA" id="ARBA00004496"/>
    </source>
</evidence>
<evidence type="ECO:0000256" key="4">
    <source>
        <dbReference type="ARBA" id="ARBA00022737"/>
    </source>
</evidence>
<dbReference type="FunFam" id="2.60.40.10:FF:000241">
    <property type="entry name" value="obscurin-like protein 1 isoform X2"/>
    <property type="match status" value="1"/>
</dbReference>
<dbReference type="PANTHER" id="PTHR35971:SF3">
    <property type="entry name" value="OBSCURIN-LIKE PROTEIN 1 ISOFORM X1"/>
    <property type="match status" value="1"/>
</dbReference>
<evidence type="ECO:0000256" key="5">
    <source>
        <dbReference type="ARBA" id="ARBA00023157"/>
    </source>
</evidence>
<dbReference type="Gene3D" id="2.60.40.10">
    <property type="entry name" value="Immunoglobulins"/>
    <property type="match status" value="6"/>
</dbReference>
<dbReference type="PROSITE" id="PS50853">
    <property type="entry name" value="FN3"/>
    <property type="match status" value="1"/>
</dbReference>
<feature type="domain" description="Ig-like" evidence="7">
    <location>
        <begin position="287"/>
        <end position="376"/>
    </location>
</feature>
<dbReference type="InterPro" id="IPR013098">
    <property type="entry name" value="Ig_I-set"/>
</dbReference>
<dbReference type="InterPro" id="IPR003599">
    <property type="entry name" value="Ig_sub"/>
</dbReference>
<reference evidence="9" key="1">
    <citation type="submission" date="2025-08" db="UniProtKB">
        <authorList>
            <consortium name="Ensembl"/>
        </authorList>
    </citation>
    <scope>IDENTIFICATION</scope>
</reference>
<name>A0A8B9LVS5_ASTMX</name>
<dbReference type="InterPro" id="IPR007110">
    <property type="entry name" value="Ig-like_dom"/>
</dbReference>
<dbReference type="InterPro" id="IPR036116">
    <property type="entry name" value="FN3_sf"/>
</dbReference>
<dbReference type="FunFam" id="2.60.40.10:FF:000211">
    <property type="entry name" value="Obscurin-like protein 1"/>
    <property type="match status" value="2"/>
</dbReference>
<evidence type="ECO:0008006" key="11">
    <source>
        <dbReference type="Google" id="ProtNLM"/>
    </source>
</evidence>
<evidence type="ECO:0000313" key="10">
    <source>
        <dbReference type="Proteomes" id="UP000694621"/>
    </source>
</evidence>
<sequence length="577" mass="64901">IKGVYLVGTIVKKLPRRLEVLEGENAAFCVEVEEEEMEVYWFKDGLQLRETHQTIIKSFGKTHILVFVNTSYQDSGTVTFVAGRSKTSSKLRVKAIRHCPPICPVEVQMNTDCPNGVLLSWSPSPNLQNSTKSVYMVEFQEAGSQEWQRCLTTETGTSAEITGDSVPCDGKYRFRICCVNKYGRSGHVEFPKAVHLVPGPKIKTPLRNAVVTEGEDAVFCIELSASMIGTWFLNSTQLQASERVSISQSKALHTLRFHNTPQVYDGAEITFIATGVRDSAVLQVQEPPVTIVEPKDDVRLERYVSEEIVLNCELSRSNGDACWFKDGLKVNEDENIRLSSEGPYRKLSILCASRRDAGEYVCDTGGDSVFFQISVTDGIMQTFAGEAVVLELEVSRENADVCWMKDGEKVEESSNITITVDGLIRKLIIHSPKLSDSGLYTCNAIDDTMDFQLKITDEIKTEYKALLSDDIVLECELSRPNGEVKWYKDGGRIEENERFCFEEEGAFRTLVILCAEREDTGEYLLDAKDDSISFHVTVQGKKNIYSCLKKSEKKPKTTLFKEMQDLTWYSMVFKGEF</sequence>
<protein>
    <recommendedName>
        <fullName evidence="11">Obscurin like cytoskeletal adaptor 1a</fullName>
    </recommendedName>
</protein>